<dbReference type="EMBL" id="CP025704">
    <property type="protein sequence ID" value="AUN97715.1"/>
    <property type="molecule type" value="Genomic_DNA"/>
</dbReference>
<organism evidence="2 3">
    <name type="scientific">Bacteriovorax stolpii</name>
    <name type="common">Bdellovibrio stolpii</name>
    <dbReference type="NCBI Taxonomy" id="960"/>
    <lineage>
        <taxon>Bacteria</taxon>
        <taxon>Pseudomonadati</taxon>
        <taxon>Bdellovibrionota</taxon>
        <taxon>Bacteriovoracia</taxon>
        <taxon>Bacteriovoracales</taxon>
        <taxon>Bacteriovoracaceae</taxon>
        <taxon>Bacteriovorax</taxon>
    </lineage>
</organism>
<evidence type="ECO:0000259" key="1">
    <source>
        <dbReference type="Pfam" id="PF16036"/>
    </source>
</evidence>
<name>A0A2K9NRK3_BACTC</name>
<reference evidence="2 3" key="1">
    <citation type="submission" date="2018-01" db="EMBL/GenBank/DDBJ databases">
        <title>Complete genome sequence of Bacteriovorax stolpii DSM12778.</title>
        <authorList>
            <person name="Tang B."/>
            <person name="Chang J."/>
        </authorList>
    </citation>
    <scope>NUCLEOTIDE SEQUENCE [LARGE SCALE GENOMIC DNA]</scope>
    <source>
        <strain evidence="2 3">DSM 12778</strain>
    </source>
</reference>
<feature type="domain" description="Chalcone isomerase" evidence="1">
    <location>
        <begin position="28"/>
        <end position="168"/>
    </location>
</feature>
<proteinExistence type="predicted"/>
<evidence type="ECO:0000313" key="2">
    <source>
        <dbReference type="EMBL" id="AUN97715.1"/>
    </source>
</evidence>
<dbReference type="Proteomes" id="UP000235584">
    <property type="component" value="Chromosome"/>
</dbReference>
<evidence type="ECO:0000313" key="3">
    <source>
        <dbReference type="Proteomes" id="UP000235584"/>
    </source>
</evidence>
<accession>A0A2K9NRK3</accession>
<dbReference type="AlphaFoldDB" id="A0A2K9NRK3"/>
<dbReference type="InterPro" id="IPR016087">
    <property type="entry name" value="Chalcone_isomerase"/>
</dbReference>
<dbReference type="KEGG" id="bsto:C0V70_06235"/>
<keyword evidence="3" id="KW-1185">Reference proteome</keyword>
<gene>
    <name evidence="2" type="ORF">C0V70_06235</name>
</gene>
<protein>
    <recommendedName>
        <fullName evidence="1">Chalcone isomerase domain-containing protein</fullName>
    </recommendedName>
</protein>
<sequence>MIEERVVKKIALFFYFFGILLFSVNAQDDLPLRGRGDYKWLFLHIYEARLWAHPGDDLFEKPLALELKYSRSFKGKDIVTQSVKELKNAGISDDQLKQWAPKLLEIFPDVQEGDTIKASFNPKEGIVFFLNKDKELGKLADLNFSKRFLEIWLGEKTSAPDLRNKLLGKNI</sequence>
<dbReference type="Pfam" id="PF16036">
    <property type="entry name" value="Chalcone_3"/>
    <property type="match status" value="1"/>
</dbReference>